<dbReference type="AlphaFoldDB" id="A0A4C1WX57"/>
<sequence length="77" mass="8618">MVTREVIKLNHLPQIESIEGEMRRPYGGLTAARRAGGGRRALGSMLGLHLAYPDPVRDSPQRRLNVFAGPWSKFITF</sequence>
<keyword evidence="2" id="KW-1185">Reference proteome</keyword>
<organism evidence="1 2">
    <name type="scientific">Eumeta variegata</name>
    <name type="common">Bagworm moth</name>
    <name type="synonym">Eumeta japonica</name>
    <dbReference type="NCBI Taxonomy" id="151549"/>
    <lineage>
        <taxon>Eukaryota</taxon>
        <taxon>Metazoa</taxon>
        <taxon>Ecdysozoa</taxon>
        <taxon>Arthropoda</taxon>
        <taxon>Hexapoda</taxon>
        <taxon>Insecta</taxon>
        <taxon>Pterygota</taxon>
        <taxon>Neoptera</taxon>
        <taxon>Endopterygota</taxon>
        <taxon>Lepidoptera</taxon>
        <taxon>Glossata</taxon>
        <taxon>Ditrysia</taxon>
        <taxon>Tineoidea</taxon>
        <taxon>Psychidae</taxon>
        <taxon>Oiketicinae</taxon>
        <taxon>Eumeta</taxon>
    </lineage>
</organism>
<reference evidence="1 2" key="1">
    <citation type="journal article" date="2019" name="Commun. Biol.">
        <title>The bagworm genome reveals a unique fibroin gene that provides high tensile strength.</title>
        <authorList>
            <person name="Kono N."/>
            <person name="Nakamura H."/>
            <person name="Ohtoshi R."/>
            <person name="Tomita M."/>
            <person name="Numata K."/>
            <person name="Arakawa K."/>
        </authorList>
    </citation>
    <scope>NUCLEOTIDE SEQUENCE [LARGE SCALE GENOMIC DNA]</scope>
</reference>
<dbReference type="Proteomes" id="UP000299102">
    <property type="component" value="Unassembled WGS sequence"/>
</dbReference>
<gene>
    <name evidence="1" type="ORF">EVAR_97459_1</name>
</gene>
<comment type="caution">
    <text evidence="1">The sequence shown here is derived from an EMBL/GenBank/DDBJ whole genome shotgun (WGS) entry which is preliminary data.</text>
</comment>
<proteinExistence type="predicted"/>
<name>A0A4C1WX57_EUMVA</name>
<evidence type="ECO:0000313" key="1">
    <source>
        <dbReference type="EMBL" id="GBP56038.1"/>
    </source>
</evidence>
<protein>
    <submittedName>
        <fullName evidence="1">Uncharacterized protein</fullName>
    </submittedName>
</protein>
<dbReference type="EMBL" id="BGZK01000683">
    <property type="protein sequence ID" value="GBP56038.1"/>
    <property type="molecule type" value="Genomic_DNA"/>
</dbReference>
<evidence type="ECO:0000313" key="2">
    <source>
        <dbReference type="Proteomes" id="UP000299102"/>
    </source>
</evidence>
<accession>A0A4C1WX57</accession>